<dbReference type="RefSeq" id="WP_344691562.1">
    <property type="nucleotide sequence ID" value="NZ_BAAAVV010000023.1"/>
</dbReference>
<sequence>MDDRIKQAGQFIESAVKDAIGQKVSEHGDHMFQSGFSSAAGITLRRIDAKLESFEERMKGSGLTKTEQAVCAQLDELKAEIEADCDRFWRGSGVEWRPPKQIAKGVRRSTQEPQL</sequence>
<reference evidence="2" key="1">
    <citation type="journal article" date="2019" name="Int. J. Syst. Evol. Microbiol.">
        <title>The Global Catalogue of Microorganisms (GCM) 10K type strain sequencing project: providing services to taxonomists for standard genome sequencing and annotation.</title>
        <authorList>
            <consortium name="The Broad Institute Genomics Platform"/>
            <consortium name="The Broad Institute Genome Sequencing Center for Infectious Disease"/>
            <person name="Wu L."/>
            <person name="Ma J."/>
        </authorList>
    </citation>
    <scope>NUCLEOTIDE SEQUENCE [LARGE SCALE GENOMIC DNA]</scope>
    <source>
        <strain evidence="2">JCM 15614</strain>
    </source>
</reference>
<accession>A0ABP6PT13</accession>
<proteinExistence type="predicted"/>
<comment type="caution">
    <text evidence="1">The sequence shown here is derived from an EMBL/GenBank/DDBJ whole genome shotgun (WGS) entry which is preliminary data.</text>
</comment>
<evidence type="ECO:0000313" key="2">
    <source>
        <dbReference type="Proteomes" id="UP001499924"/>
    </source>
</evidence>
<organism evidence="1 2">
    <name type="scientific">Blastococcus jejuensis</name>
    <dbReference type="NCBI Taxonomy" id="351224"/>
    <lineage>
        <taxon>Bacteria</taxon>
        <taxon>Bacillati</taxon>
        <taxon>Actinomycetota</taxon>
        <taxon>Actinomycetes</taxon>
        <taxon>Geodermatophilales</taxon>
        <taxon>Geodermatophilaceae</taxon>
        <taxon>Blastococcus</taxon>
    </lineage>
</organism>
<protein>
    <submittedName>
        <fullName evidence="1">Uncharacterized protein</fullName>
    </submittedName>
</protein>
<dbReference type="Proteomes" id="UP001499924">
    <property type="component" value="Unassembled WGS sequence"/>
</dbReference>
<evidence type="ECO:0000313" key="1">
    <source>
        <dbReference type="EMBL" id="GAA3185598.1"/>
    </source>
</evidence>
<dbReference type="EMBL" id="BAAAVV010000023">
    <property type="protein sequence ID" value="GAA3185598.1"/>
    <property type="molecule type" value="Genomic_DNA"/>
</dbReference>
<gene>
    <name evidence="1" type="ORF">GCM10010531_44740</name>
</gene>
<keyword evidence="2" id="KW-1185">Reference proteome</keyword>
<name>A0ABP6PT13_9ACTN</name>